<evidence type="ECO:0000256" key="4">
    <source>
        <dbReference type="ARBA" id="ARBA00022832"/>
    </source>
</evidence>
<dbReference type="Gene3D" id="3.10.129.10">
    <property type="entry name" value="Hotdog Thioesterase"/>
    <property type="match status" value="2"/>
</dbReference>
<evidence type="ECO:0000256" key="5">
    <source>
        <dbReference type="ARBA" id="ARBA00023002"/>
    </source>
</evidence>
<comment type="similarity">
    <text evidence="3">Belongs to the short-chain dehydrogenases/reductases (SDR) family.</text>
</comment>
<dbReference type="Pfam" id="PF22622">
    <property type="entry name" value="MFE-2_hydrat-2_N"/>
    <property type="match status" value="1"/>
</dbReference>
<comment type="caution">
    <text evidence="12">The sequence shown here is derived from an EMBL/GenBank/DDBJ whole genome shotgun (WGS) entry which is preliminary data.</text>
</comment>
<dbReference type="PANTHER" id="PTHR45024">
    <property type="entry name" value="DEHYDROGENASES, SHORT CHAIN"/>
    <property type="match status" value="1"/>
</dbReference>
<dbReference type="InterPro" id="IPR002347">
    <property type="entry name" value="SDR_fam"/>
</dbReference>
<dbReference type="SUPFAM" id="SSF51735">
    <property type="entry name" value="NAD(P)-binding Rossmann-fold domains"/>
    <property type="match status" value="2"/>
</dbReference>
<keyword evidence="7" id="KW-0576">Peroxisome</keyword>
<evidence type="ECO:0000256" key="2">
    <source>
        <dbReference type="ARBA" id="ARBA00005005"/>
    </source>
</evidence>
<dbReference type="Pfam" id="PF01575">
    <property type="entry name" value="MaoC_dehydratas"/>
    <property type="match status" value="1"/>
</dbReference>
<comment type="pathway">
    <text evidence="2">Lipid metabolism; fatty acid beta-oxidation.</text>
</comment>
<dbReference type="GO" id="GO:0016491">
    <property type="term" value="F:oxidoreductase activity"/>
    <property type="evidence" value="ECO:0007669"/>
    <property type="project" value="UniProtKB-KW"/>
</dbReference>
<dbReference type="Gene3D" id="3.40.50.720">
    <property type="entry name" value="NAD(P)-binding Rossmann-like Domain"/>
    <property type="match status" value="3"/>
</dbReference>
<dbReference type="InterPro" id="IPR002539">
    <property type="entry name" value="MaoC-like_dom"/>
</dbReference>
<dbReference type="SUPFAM" id="SSF54637">
    <property type="entry name" value="Thioesterase/thiol ester dehydrase-isomerase"/>
    <property type="match status" value="2"/>
</dbReference>
<feature type="region of interest" description="Disordered" evidence="9">
    <location>
        <begin position="1"/>
        <end position="22"/>
    </location>
</feature>
<dbReference type="InterPro" id="IPR051687">
    <property type="entry name" value="Peroxisomal_Beta-Oxidation"/>
</dbReference>
<feature type="compositionally biased region" description="Basic and acidic residues" evidence="9">
    <location>
        <begin position="10"/>
        <end position="22"/>
    </location>
</feature>
<keyword evidence="4" id="KW-0276">Fatty acid metabolism</keyword>
<evidence type="ECO:0000259" key="10">
    <source>
        <dbReference type="Pfam" id="PF01575"/>
    </source>
</evidence>
<proteinExistence type="inferred from homology"/>
<reference evidence="12" key="1">
    <citation type="submission" date="2021-06" db="EMBL/GenBank/DDBJ databases">
        <authorList>
            <person name="Kallberg Y."/>
            <person name="Tangrot J."/>
            <person name="Rosling A."/>
        </authorList>
    </citation>
    <scope>NUCLEOTIDE SEQUENCE</scope>
    <source>
        <strain evidence="12">IN212</strain>
    </source>
</reference>
<evidence type="ECO:0000313" key="12">
    <source>
        <dbReference type="EMBL" id="CAG8504256.1"/>
    </source>
</evidence>
<sequence length="834" mass="91304">MSNSMTKEISNNDKKESKDKKMTEGLLNWLAAKKWTGIKKLSEEEYKQIKQARAEAKEMQLGKINESANVVVNDLGGSRDGNGRSSTAAADKVVDEIVHAGGKAVANYDSVDNGDRIVETAVKAFGRVDIVINNAGILRDKSFSRMTDQDWDLIQTVHVRGSYKVTKAAWNLFRKQKFGRIINTASAAGIYGNFAKLALVSFTETLAKEGVKDNIHANVIAPIAASRMTETIMPPDILKSLKPDYVAPLVLYLCHESTKETGALFKTDDSFLPGTVIPKWPEITDFSQPQYPTSMGDTDIVSFIEQSKALPSNPRGEDLRFDGKVVVVTGAGGGLGRAYAVLFGRLGASLVVNDLGVSTHGAGQSSNAADKVVEEIRHAGGKAVANYDSVEDGDKIIETAIKAFGRVDIIINNAGVLRDKSFARMSDDDWDLVQKVHLRGTYKVTKAAWPHFTKQKYGRKNNILVNTIAPTAGTRMTATIWPPEMVEAFKPDYVAPFVAFLSHESCPSTGNVFEVGGGWIAQVRWQRSGGIGFPTSKPLLPEDISKKWDVITNFNDGRATHPRTTQEALQQFFENFASAQSSETSEPTKKSTTGKIDVEAAKRQKYDSSVSEYQERDVILYALGVGATRKDLQWVYENSENFHVLPTFGVIPAVNQLGTFPLTSILGDFNYMMLLHGEQYLELKKPIPTSGKFISTPRLIDILDKGKGVSVILGVTTKDEKGDVIFENESTLFIRGIGGFGGKKTGADRGLATAPNTPPKRPPDTVVREKTLESQAALYRLNGDYNPLHIDPSMSAMGGFEVPILHGMCTYSISGKHVFTKYCNSDPNNFKSIK</sequence>
<feature type="domain" description="MaoC-like" evidence="10">
    <location>
        <begin position="757"/>
        <end position="833"/>
    </location>
</feature>
<keyword evidence="6" id="KW-0443">Lipid metabolism</keyword>
<dbReference type="OrthoDB" id="3592703at2759"/>
<dbReference type="GO" id="GO:0004300">
    <property type="term" value="F:enoyl-CoA hydratase activity"/>
    <property type="evidence" value="ECO:0007669"/>
    <property type="project" value="UniProtKB-ARBA"/>
</dbReference>
<dbReference type="Proteomes" id="UP000789396">
    <property type="component" value="Unassembled WGS sequence"/>
</dbReference>
<dbReference type="PRINTS" id="PR00080">
    <property type="entry name" value="SDRFAMILY"/>
</dbReference>
<dbReference type="Gene3D" id="1.10.287.4290">
    <property type="match status" value="1"/>
</dbReference>
<dbReference type="GO" id="GO:0005777">
    <property type="term" value="C:peroxisome"/>
    <property type="evidence" value="ECO:0007669"/>
    <property type="project" value="UniProtKB-SubCell"/>
</dbReference>
<gene>
    <name evidence="12" type="ORF">RFULGI_LOCUS2585</name>
</gene>
<evidence type="ECO:0000256" key="8">
    <source>
        <dbReference type="ARBA" id="ARBA00023239"/>
    </source>
</evidence>
<dbReference type="InterPro" id="IPR029069">
    <property type="entry name" value="HotDog_dom_sf"/>
</dbReference>
<dbReference type="AlphaFoldDB" id="A0A9N8ZRI0"/>
<name>A0A9N8ZRI0_9GLOM</name>
<dbReference type="PANTHER" id="PTHR45024:SF2">
    <property type="entry name" value="SCP2 DOMAIN-CONTAINING PROTEIN"/>
    <property type="match status" value="1"/>
</dbReference>
<dbReference type="PRINTS" id="PR00081">
    <property type="entry name" value="GDHRDH"/>
</dbReference>
<evidence type="ECO:0000256" key="3">
    <source>
        <dbReference type="ARBA" id="ARBA00006484"/>
    </source>
</evidence>
<dbReference type="EMBL" id="CAJVPZ010001996">
    <property type="protein sequence ID" value="CAG8504256.1"/>
    <property type="molecule type" value="Genomic_DNA"/>
</dbReference>
<keyword evidence="13" id="KW-1185">Reference proteome</keyword>
<comment type="subcellular location">
    <subcellularLocation>
        <location evidence="1">Peroxisome</location>
    </subcellularLocation>
</comment>
<evidence type="ECO:0000259" key="11">
    <source>
        <dbReference type="Pfam" id="PF22622"/>
    </source>
</evidence>
<accession>A0A9N8ZRI0</accession>
<feature type="domain" description="Peroxisomal multifunctional enzyme type 2-like N-terminal" evidence="11">
    <location>
        <begin position="612"/>
        <end position="736"/>
    </location>
</feature>
<evidence type="ECO:0000256" key="6">
    <source>
        <dbReference type="ARBA" id="ARBA00023098"/>
    </source>
</evidence>
<protein>
    <submittedName>
        <fullName evidence="12">6510_t:CDS:1</fullName>
    </submittedName>
</protein>
<dbReference type="InterPro" id="IPR054357">
    <property type="entry name" value="MFE-2_N"/>
</dbReference>
<evidence type="ECO:0000256" key="7">
    <source>
        <dbReference type="ARBA" id="ARBA00023140"/>
    </source>
</evidence>
<evidence type="ECO:0000313" key="13">
    <source>
        <dbReference type="Proteomes" id="UP000789396"/>
    </source>
</evidence>
<organism evidence="12 13">
    <name type="scientific">Racocetra fulgida</name>
    <dbReference type="NCBI Taxonomy" id="60492"/>
    <lineage>
        <taxon>Eukaryota</taxon>
        <taxon>Fungi</taxon>
        <taxon>Fungi incertae sedis</taxon>
        <taxon>Mucoromycota</taxon>
        <taxon>Glomeromycotina</taxon>
        <taxon>Glomeromycetes</taxon>
        <taxon>Diversisporales</taxon>
        <taxon>Gigasporaceae</taxon>
        <taxon>Racocetra</taxon>
    </lineage>
</organism>
<feature type="non-terminal residue" evidence="12">
    <location>
        <position position="1"/>
    </location>
</feature>
<evidence type="ECO:0000256" key="9">
    <source>
        <dbReference type="SAM" id="MobiDB-lite"/>
    </source>
</evidence>
<dbReference type="Pfam" id="PF00106">
    <property type="entry name" value="adh_short"/>
    <property type="match status" value="2"/>
</dbReference>
<dbReference type="InterPro" id="IPR036291">
    <property type="entry name" value="NAD(P)-bd_dom_sf"/>
</dbReference>
<evidence type="ECO:0000256" key="1">
    <source>
        <dbReference type="ARBA" id="ARBA00004275"/>
    </source>
</evidence>
<keyword evidence="5" id="KW-0560">Oxidoreductase</keyword>
<keyword evidence="8" id="KW-0456">Lyase</keyword>
<dbReference type="GO" id="GO:0006631">
    <property type="term" value="P:fatty acid metabolic process"/>
    <property type="evidence" value="ECO:0007669"/>
    <property type="project" value="UniProtKB-KW"/>
</dbReference>
<dbReference type="CDD" id="cd05353">
    <property type="entry name" value="hydroxyacyl-CoA-like_DH_SDR_c-like"/>
    <property type="match status" value="2"/>
</dbReference>